<accession>A0A7S4EDF0</accession>
<evidence type="ECO:0000313" key="2">
    <source>
        <dbReference type="EMBL" id="CAE0706016.1"/>
    </source>
</evidence>
<evidence type="ECO:0000313" key="3">
    <source>
        <dbReference type="EMBL" id="CAH0372278.1"/>
    </source>
</evidence>
<proteinExistence type="predicted"/>
<feature type="region of interest" description="Disordered" evidence="1">
    <location>
        <begin position="1"/>
        <end position="80"/>
    </location>
</feature>
<dbReference type="EMBL" id="CAKKNE010000003">
    <property type="protein sequence ID" value="CAH0372278.1"/>
    <property type="molecule type" value="Genomic_DNA"/>
</dbReference>
<feature type="compositionally biased region" description="Low complexity" evidence="1">
    <location>
        <begin position="51"/>
        <end position="63"/>
    </location>
</feature>
<protein>
    <submittedName>
        <fullName evidence="2">Uncharacterized protein</fullName>
    </submittedName>
</protein>
<feature type="region of interest" description="Disordered" evidence="1">
    <location>
        <begin position="221"/>
        <end position="250"/>
    </location>
</feature>
<reference evidence="2" key="1">
    <citation type="submission" date="2021-01" db="EMBL/GenBank/DDBJ databases">
        <authorList>
            <person name="Corre E."/>
            <person name="Pelletier E."/>
            <person name="Niang G."/>
            <person name="Scheremetjew M."/>
            <person name="Finn R."/>
            <person name="Kale V."/>
            <person name="Holt S."/>
            <person name="Cochrane G."/>
            <person name="Meng A."/>
            <person name="Brown T."/>
            <person name="Cohen L."/>
        </authorList>
    </citation>
    <scope>NUCLEOTIDE SEQUENCE</scope>
    <source>
        <strain evidence="2">CCMP1756</strain>
    </source>
</reference>
<evidence type="ECO:0000313" key="4">
    <source>
        <dbReference type="Proteomes" id="UP000789595"/>
    </source>
</evidence>
<organism evidence="2">
    <name type="scientific">Pelagomonas calceolata</name>
    <dbReference type="NCBI Taxonomy" id="35677"/>
    <lineage>
        <taxon>Eukaryota</taxon>
        <taxon>Sar</taxon>
        <taxon>Stramenopiles</taxon>
        <taxon>Ochrophyta</taxon>
        <taxon>Pelagophyceae</taxon>
        <taxon>Pelagomonadales</taxon>
        <taxon>Pelagomonadaceae</taxon>
        <taxon>Pelagomonas</taxon>
    </lineage>
</organism>
<sequence length="250" mass="27311">MRTPPSSPAKASAPSELPRAKSAPQLRDRDSPDNVQQTPPPLNVPPIELLPPAAATAGNPANPDTRPRDPASPNGGEARRTLTAVLDALMGTADGHRRDRALRLENGSRVSDYVRDHPDGAYTVRLFGDGFTIRREGDESLPKPPLKKRPRRGAVHSLHDDDAASPLQAYADHAAFLADVRDCRVPAEFRTGAANLVRLEVEDYLPSAYRDVHAYLDPFRRAQNGEPPLAKPETLSSEGRSSRLKRFDKS</sequence>
<dbReference type="Proteomes" id="UP000789595">
    <property type="component" value="Unassembled WGS sequence"/>
</dbReference>
<dbReference type="EMBL" id="HBIW01024872">
    <property type="protein sequence ID" value="CAE0706016.1"/>
    <property type="molecule type" value="Transcribed_RNA"/>
</dbReference>
<name>A0A7S4EDF0_9STRA</name>
<gene>
    <name evidence="2" type="ORF">PCAL00307_LOCUS21466</name>
    <name evidence="3" type="ORF">PECAL_3P22620</name>
</gene>
<evidence type="ECO:0000256" key="1">
    <source>
        <dbReference type="SAM" id="MobiDB-lite"/>
    </source>
</evidence>
<dbReference type="AlphaFoldDB" id="A0A7S4EDF0"/>
<keyword evidence="4" id="KW-1185">Reference proteome</keyword>
<reference evidence="3" key="2">
    <citation type="submission" date="2021-11" db="EMBL/GenBank/DDBJ databases">
        <authorList>
            <consortium name="Genoscope - CEA"/>
            <person name="William W."/>
        </authorList>
    </citation>
    <scope>NUCLEOTIDE SEQUENCE</scope>
</reference>